<gene>
    <name evidence="1" type="ORF">LCGC14_2543920</name>
</gene>
<evidence type="ECO:0000313" key="1">
    <source>
        <dbReference type="EMBL" id="KKL11625.1"/>
    </source>
</evidence>
<protein>
    <submittedName>
        <fullName evidence="1">Uncharacterized protein</fullName>
    </submittedName>
</protein>
<accession>A0A0F9AQA0</accession>
<sequence>MDSLREEWGRTMTSRDDLFHMRGMTPEEKLDYRATCNGYYEAELEIPLAVEIVCTERSEKPFIRYGQNDSPGTGPEFDVRSIYIGKERRKISYAALCGFLGKDEAGRLIDAAYDEATETGVF</sequence>
<reference evidence="1" key="1">
    <citation type="journal article" date="2015" name="Nature">
        <title>Complex archaea that bridge the gap between prokaryotes and eukaryotes.</title>
        <authorList>
            <person name="Spang A."/>
            <person name="Saw J.H."/>
            <person name="Jorgensen S.L."/>
            <person name="Zaremba-Niedzwiedzka K."/>
            <person name="Martijn J."/>
            <person name="Lind A.E."/>
            <person name="van Eijk R."/>
            <person name="Schleper C."/>
            <person name="Guy L."/>
            <person name="Ettema T.J."/>
        </authorList>
    </citation>
    <scope>NUCLEOTIDE SEQUENCE</scope>
</reference>
<name>A0A0F9AQA0_9ZZZZ</name>
<comment type="caution">
    <text evidence="1">The sequence shown here is derived from an EMBL/GenBank/DDBJ whole genome shotgun (WGS) entry which is preliminary data.</text>
</comment>
<proteinExistence type="predicted"/>
<dbReference type="AlphaFoldDB" id="A0A0F9AQA0"/>
<organism evidence="1">
    <name type="scientific">marine sediment metagenome</name>
    <dbReference type="NCBI Taxonomy" id="412755"/>
    <lineage>
        <taxon>unclassified sequences</taxon>
        <taxon>metagenomes</taxon>
        <taxon>ecological metagenomes</taxon>
    </lineage>
</organism>
<dbReference type="EMBL" id="LAZR01041574">
    <property type="protein sequence ID" value="KKL11625.1"/>
    <property type="molecule type" value="Genomic_DNA"/>
</dbReference>